<comment type="caution">
    <text evidence="1">The sequence shown here is derived from an EMBL/GenBank/DDBJ whole genome shotgun (WGS) entry which is preliminary data.</text>
</comment>
<dbReference type="PANTHER" id="PTHR43628:SF1">
    <property type="entry name" value="CHITIN SYNTHASE REGULATORY FACTOR 2-RELATED"/>
    <property type="match status" value="1"/>
</dbReference>
<dbReference type="Proteomes" id="UP001501565">
    <property type="component" value="Unassembled WGS sequence"/>
</dbReference>
<evidence type="ECO:0000313" key="1">
    <source>
        <dbReference type="EMBL" id="GAA3938495.1"/>
    </source>
</evidence>
<dbReference type="EMBL" id="BAABBN010000015">
    <property type="protein sequence ID" value="GAA3938495.1"/>
    <property type="molecule type" value="Genomic_DNA"/>
</dbReference>
<proteinExistence type="predicted"/>
<dbReference type="PANTHER" id="PTHR43628">
    <property type="entry name" value="ACTIVATOR OF C KINASE PROTEIN 1-RELATED"/>
    <property type="match status" value="1"/>
</dbReference>
<evidence type="ECO:0008006" key="3">
    <source>
        <dbReference type="Google" id="ProtNLM"/>
    </source>
</evidence>
<keyword evidence="2" id="KW-1185">Reference proteome</keyword>
<organism evidence="1 2">
    <name type="scientific">Litoribacillus peritrichatus</name>
    <dbReference type="NCBI Taxonomy" id="718191"/>
    <lineage>
        <taxon>Bacteria</taxon>
        <taxon>Pseudomonadati</taxon>
        <taxon>Pseudomonadota</taxon>
        <taxon>Gammaproteobacteria</taxon>
        <taxon>Oceanospirillales</taxon>
        <taxon>Oceanospirillaceae</taxon>
        <taxon>Litoribacillus</taxon>
    </lineage>
</organism>
<protein>
    <recommendedName>
        <fullName evidence="3">Sel1 repeat family protein</fullName>
    </recommendedName>
</protein>
<dbReference type="Gene3D" id="1.25.40.10">
    <property type="entry name" value="Tetratricopeptide repeat domain"/>
    <property type="match status" value="2"/>
</dbReference>
<sequence>MSLGQFFKRFTKKNTSSQYPEDLLSEKDIHHLNNTFSIALRKCESDPQQLFNLSKQYSEQGAPLALYHLGHFYEQGDGQQQYPELAAECFWRAGKQDLPEAQYSLALLYAQGTLGKVDLVSAFYWFSEAAKLGLSAAQFNLATFYEDGLGCVEDKSLAFQLYQQAADAGFTKAWHNLGVMYYSGNGVEQNKPLAYAWTLLAAKANVQEAKDAEPIMTAELTNEELVEGKEQLELLINKHQNQLPTDDFYQA</sequence>
<gene>
    <name evidence="1" type="ORF">GCM10022277_38290</name>
</gene>
<dbReference type="RefSeq" id="WP_344800245.1">
    <property type="nucleotide sequence ID" value="NZ_BAABBN010000015.1"/>
</dbReference>
<name>A0ABP7N720_9GAMM</name>
<reference evidence="2" key="1">
    <citation type="journal article" date="2019" name="Int. J. Syst. Evol. Microbiol.">
        <title>The Global Catalogue of Microorganisms (GCM) 10K type strain sequencing project: providing services to taxonomists for standard genome sequencing and annotation.</title>
        <authorList>
            <consortium name="The Broad Institute Genomics Platform"/>
            <consortium name="The Broad Institute Genome Sequencing Center for Infectious Disease"/>
            <person name="Wu L."/>
            <person name="Ma J."/>
        </authorList>
    </citation>
    <scope>NUCLEOTIDE SEQUENCE [LARGE SCALE GENOMIC DNA]</scope>
    <source>
        <strain evidence="2">JCM 17551</strain>
    </source>
</reference>
<dbReference type="SUPFAM" id="SSF81901">
    <property type="entry name" value="HCP-like"/>
    <property type="match status" value="1"/>
</dbReference>
<dbReference type="InterPro" id="IPR052945">
    <property type="entry name" value="Mitotic_Regulator"/>
</dbReference>
<dbReference type="InterPro" id="IPR011990">
    <property type="entry name" value="TPR-like_helical_dom_sf"/>
</dbReference>
<dbReference type="SMART" id="SM00671">
    <property type="entry name" value="SEL1"/>
    <property type="match status" value="4"/>
</dbReference>
<accession>A0ABP7N720</accession>
<dbReference type="Pfam" id="PF08238">
    <property type="entry name" value="Sel1"/>
    <property type="match status" value="4"/>
</dbReference>
<dbReference type="InterPro" id="IPR006597">
    <property type="entry name" value="Sel1-like"/>
</dbReference>
<evidence type="ECO:0000313" key="2">
    <source>
        <dbReference type="Proteomes" id="UP001501565"/>
    </source>
</evidence>